<evidence type="ECO:0000256" key="2">
    <source>
        <dbReference type="ARBA" id="ARBA00023235"/>
    </source>
</evidence>
<evidence type="ECO:0000313" key="3">
    <source>
        <dbReference type="EMBL" id="OCS85651.1"/>
    </source>
</evidence>
<name>A0A1C0YER0_9BACL</name>
<gene>
    <name evidence="3" type="ORF">A6M13_03040</name>
</gene>
<reference evidence="3 4" key="1">
    <citation type="submission" date="2016-07" db="EMBL/GenBank/DDBJ databases">
        <title>Caryophanon tenue genome sequencing.</title>
        <authorList>
            <person name="Verma A."/>
            <person name="Pal Y."/>
            <person name="Krishnamurthi S."/>
        </authorList>
    </citation>
    <scope>NUCLEOTIDE SEQUENCE [LARGE SCALE GENOMIC DNA]</scope>
    <source>
        <strain evidence="3 4">DSM 14152</strain>
    </source>
</reference>
<evidence type="ECO:0000313" key="4">
    <source>
        <dbReference type="Proteomes" id="UP000093199"/>
    </source>
</evidence>
<proteinExistence type="inferred from homology"/>
<dbReference type="Gene3D" id="3.10.310.10">
    <property type="entry name" value="Diaminopimelate Epimerase, Chain A, domain 1"/>
    <property type="match status" value="2"/>
</dbReference>
<keyword evidence="2 3" id="KW-0413">Isomerase</keyword>
<dbReference type="EMBL" id="MASJ01000012">
    <property type="protein sequence ID" value="OCS85651.1"/>
    <property type="molecule type" value="Genomic_DNA"/>
</dbReference>
<evidence type="ECO:0000256" key="1">
    <source>
        <dbReference type="ARBA" id="ARBA00007673"/>
    </source>
</evidence>
<accession>A0A1C0YER0</accession>
<dbReference type="AlphaFoldDB" id="A0A1C0YER0"/>
<comment type="caution">
    <text evidence="3">The sequence shown here is derived from an EMBL/GenBank/DDBJ whole genome shotgun (WGS) entry which is preliminary data.</text>
</comment>
<dbReference type="GO" id="GO:0016853">
    <property type="term" value="F:isomerase activity"/>
    <property type="evidence" value="ECO:0007669"/>
    <property type="project" value="UniProtKB-KW"/>
</dbReference>
<dbReference type="Proteomes" id="UP000093199">
    <property type="component" value="Unassembled WGS sequence"/>
</dbReference>
<comment type="similarity">
    <text evidence="1">Belongs to the PrpF family.</text>
</comment>
<keyword evidence="4" id="KW-1185">Reference proteome</keyword>
<sequence length="377" mass="40842">MKVPIVLMRGGTSKAVFLKKEHLPSDPTQWSAFLLDLMGSPDQRQIDGLGGGNSLTSKVAIIHSSELPHIDIEYTFAQVSIVDQTVDFKGNCGNISSAVASYAIHTGLIPPVEPITRTTILNTNTNKLITAEVEVHNGQVVTEGTIEIPGVPGTGSPIYLTFQAGEGAVTNKLYPTGKPIDTITIRHQQIDISIIDYANPLVYVKAEDLGLKGTELPHEISPETLQLCEEIRGLAAEMCGFCKAHEAKFKSPAVPKLTIISPAQDYVDATGRHHKATSMDLQIRMLSMQQPHNALAITGAICTSAAIFLNETILQPFATCKNDVIRLAHPGGIMQTKLVVANHKIQGIKVIRTARVLLSGVAYTKNQFDYATYRQTV</sequence>
<dbReference type="InterPro" id="IPR007400">
    <property type="entry name" value="PrpF-like"/>
</dbReference>
<organism evidence="3 4">
    <name type="scientific">Caryophanon tenue</name>
    <dbReference type="NCBI Taxonomy" id="33978"/>
    <lineage>
        <taxon>Bacteria</taxon>
        <taxon>Bacillati</taxon>
        <taxon>Bacillota</taxon>
        <taxon>Bacilli</taxon>
        <taxon>Bacillales</taxon>
        <taxon>Caryophanaceae</taxon>
        <taxon>Caryophanon</taxon>
    </lineage>
</organism>
<dbReference type="Pfam" id="PF04303">
    <property type="entry name" value="PrpF"/>
    <property type="match status" value="1"/>
</dbReference>
<protein>
    <submittedName>
        <fullName evidence="3">3-methylitaconate isomerase</fullName>
    </submittedName>
</protein>
<dbReference type="STRING" id="33978.A6M13_03040"/>
<dbReference type="SUPFAM" id="SSF54506">
    <property type="entry name" value="Diaminopimelate epimerase-like"/>
    <property type="match status" value="2"/>
</dbReference>
<dbReference type="RefSeq" id="WP_066544858.1">
    <property type="nucleotide sequence ID" value="NZ_MASJ01000012.1"/>
</dbReference>
<dbReference type="OrthoDB" id="9779763at2"/>
<dbReference type="PANTHER" id="PTHR43709:SF2">
    <property type="entry name" value="DUF453 DOMAIN PROTEIN (AFU_ORTHOLOGUE AFUA_6G00360)"/>
    <property type="match status" value="1"/>
</dbReference>
<dbReference type="PANTHER" id="PTHR43709">
    <property type="entry name" value="ACONITATE ISOMERASE-RELATED"/>
    <property type="match status" value="1"/>
</dbReference>